<dbReference type="GO" id="GO:0070187">
    <property type="term" value="C:shelterin complex"/>
    <property type="evidence" value="ECO:0007669"/>
    <property type="project" value="TreeGrafter"/>
</dbReference>
<dbReference type="CTD" id="192316"/>
<dbReference type="GO" id="GO:0032210">
    <property type="term" value="P:regulation of telomere maintenance via telomerase"/>
    <property type="evidence" value="ECO:0007669"/>
    <property type="project" value="TreeGrafter"/>
</dbReference>
<feature type="compositionally biased region" description="Acidic residues" evidence="3">
    <location>
        <begin position="302"/>
        <end position="321"/>
    </location>
</feature>
<feature type="compositionally biased region" description="Basic and acidic residues" evidence="3">
    <location>
        <begin position="290"/>
        <end position="301"/>
    </location>
</feature>
<dbReference type="OrthoDB" id="608866at2759"/>
<dbReference type="RefSeq" id="XP_012669745.2">
    <property type="nucleotide sequence ID" value="XM_012814291.3"/>
</dbReference>
<dbReference type="GO" id="GO:0061820">
    <property type="term" value="P:telomeric D-loop disassembly"/>
    <property type="evidence" value="ECO:0007669"/>
    <property type="project" value="TreeGrafter"/>
</dbReference>
<dbReference type="InterPro" id="IPR013867">
    <property type="entry name" value="Telomere_rpt-bd_fac_dimer_dom"/>
</dbReference>
<feature type="domain" description="Telomere repeat-binding factor dimerisation" evidence="4">
    <location>
        <begin position="18"/>
        <end position="205"/>
    </location>
</feature>
<dbReference type="GO" id="GO:0031627">
    <property type="term" value="P:telomeric loop formation"/>
    <property type="evidence" value="ECO:0007669"/>
    <property type="project" value="TreeGrafter"/>
</dbReference>
<evidence type="ECO:0000259" key="4">
    <source>
        <dbReference type="Pfam" id="PF08558"/>
    </source>
</evidence>
<feature type="compositionally biased region" description="Basic and acidic residues" evidence="3">
    <location>
        <begin position="515"/>
        <end position="525"/>
    </location>
</feature>
<dbReference type="Proteomes" id="UP000515152">
    <property type="component" value="Chromosome 16"/>
</dbReference>
<protein>
    <submittedName>
        <fullName evidence="6">Telomeric repeat binding factor a</fullName>
    </submittedName>
</protein>
<keyword evidence="2" id="KW-0539">Nucleus</keyword>
<dbReference type="PANTHER" id="PTHR46833:SF1">
    <property type="entry name" value="TELOMERIC REPEAT-BINDING FACTOR 2"/>
    <property type="match status" value="1"/>
</dbReference>
<dbReference type="GO" id="GO:0003691">
    <property type="term" value="F:double-stranded telomeric DNA binding"/>
    <property type="evidence" value="ECO:0007669"/>
    <property type="project" value="TreeGrafter"/>
</dbReference>
<keyword evidence="5" id="KW-1185">Reference proteome</keyword>
<evidence type="ECO:0000256" key="1">
    <source>
        <dbReference type="ARBA" id="ARBA00023125"/>
    </source>
</evidence>
<evidence type="ECO:0000313" key="5">
    <source>
        <dbReference type="Proteomes" id="UP000515152"/>
    </source>
</evidence>
<dbReference type="GO" id="GO:0003720">
    <property type="term" value="F:telomerase activity"/>
    <property type="evidence" value="ECO:0007669"/>
    <property type="project" value="TreeGrafter"/>
</dbReference>
<sequence length="693" mass="78295">MASHRRGKRLTHFEVVNRWCLDFYVAEALNAFRDDEYTRFTHIRDHLQSLLEMPIEANSSLPMKLLVMQFLSRIYDGDKLGTKFEESEDSVTPLESAMTVLENICAELEVPQSDLERFHTSLREMVVIVCIKSKEFKKAKEMLQKHFPTRKTPIGKAKLLSDLVQRKCSTHPTLEQLSYSQFRQNTLDFIERVYTMPQPFLSMVAGKKNGVVEESQVIKRRSKRLENGTQTVNHTEHTPAPRQEQDTPEHRSSASSGFVTLRVLRKVYETQAKREGLKMPFSRLMEEVYKEAPQEEQKEVQGGEEEQQQEQQEEEEQEEEEILCKGVTRKETNQNENVQEKTLGGEEVHKESKLGEVTEKEAQEEDNGEETQDEEESVAGSLHLYLSETPLEISEREEVVALWEEEEEAAMEVEEEEQQQESEPDREKDTGEAVRPVPPPLSPAPEKAAVEQHHRALESDGGKDAGEGDAPVPAVSPPPLSSEESIEEQQESEPDRDKEEIGKGKEEEEEESESILDREKDRSEEDVVVPTVSPPPLSPGHTDHLFSQTDSPSLLAPRRARSRHKNSLLTAPDDGPDSPLHPHSPESESRDPAEQAKSAVNSLPGGLPVSKNRFARYCRVTVAQLVMLPDSQTWTCPSQNSDLKRSAADSTSATEDSLLDDPILPSHTDTKAEKTVGTRPLALALRRLRDPTP</sequence>
<feature type="compositionally biased region" description="Basic and acidic residues" evidence="3">
    <location>
        <begin position="583"/>
        <end position="594"/>
    </location>
</feature>
<feature type="compositionally biased region" description="Basic and acidic residues" evidence="3">
    <location>
        <begin position="448"/>
        <end position="466"/>
    </location>
</feature>
<dbReference type="GeneID" id="105888553"/>
<evidence type="ECO:0000256" key="3">
    <source>
        <dbReference type="SAM" id="MobiDB-lite"/>
    </source>
</evidence>
<dbReference type="GO" id="GO:0070198">
    <property type="term" value="P:protein localization to chromosome, telomeric region"/>
    <property type="evidence" value="ECO:0007669"/>
    <property type="project" value="TreeGrafter"/>
</dbReference>
<reference evidence="6" key="1">
    <citation type="submission" date="2025-08" db="UniProtKB">
        <authorList>
            <consortium name="RefSeq"/>
        </authorList>
    </citation>
    <scope>IDENTIFICATION</scope>
</reference>
<dbReference type="Gene3D" id="1.25.40.210">
    <property type="entry name" value="Telomere repeat-binding factor, dimerisation domain"/>
    <property type="match status" value="1"/>
</dbReference>
<dbReference type="Pfam" id="PF08558">
    <property type="entry name" value="TRF"/>
    <property type="match status" value="1"/>
</dbReference>
<feature type="compositionally biased region" description="Basic and acidic residues" evidence="3">
    <location>
        <begin position="234"/>
        <end position="252"/>
    </location>
</feature>
<feature type="region of interest" description="Disordered" evidence="3">
    <location>
        <begin position="632"/>
        <end position="679"/>
    </location>
</feature>
<dbReference type="GO" id="GO:0032208">
    <property type="term" value="P:negative regulation of telomere maintenance via recombination"/>
    <property type="evidence" value="ECO:0007669"/>
    <property type="project" value="TreeGrafter"/>
</dbReference>
<gene>
    <name evidence="6" type="primary">terfa</name>
</gene>
<feature type="compositionally biased region" description="Acidic residues" evidence="3">
    <location>
        <begin position="362"/>
        <end position="377"/>
    </location>
</feature>
<feature type="compositionally biased region" description="Basic and acidic residues" evidence="3">
    <location>
        <begin position="493"/>
        <end position="506"/>
    </location>
</feature>
<organism evidence="5 6">
    <name type="scientific">Clupea harengus</name>
    <name type="common">Atlantic herring</name>
    <dbReference type="NCBI Taxonomy" id="7950"/>
    <lineage>
        <taxon>Eukaryota</taxon>
        <taxon>Metazoa</taxon>
        <taxon>Chordata</taxon>
        <taxon>Craniata</taxon>
        <taxon>Vertebrata</taxon>
        <taxon>Euteleostomi</taxon>
        <taxon>Actinopterygii</taxon>
        <taxon>Neopterygii</taxon>
        <taxon>Teleostei</taxon>
        <taxon>Clupei</taxon>
        <taxon>Clupeiformes</taxon>
        <taxon>Clupeoidei</taxon>
        <taxon>Clupeidae</taxon>
        <taxon>Clupea</taxon>
    </lineage>
</organism>
<feature type="region of interest" description="Disordered" evidence="3">
    <location>
        <begin position="290"/>
        <end position="608"/>
    </location>
</feature>
<dbReference type="PANTHER" id="PTHR46833">
    <property type="entry name" value="TELOMERIC REPEAT-BINDING FACTOR 2 TERF2"/>
    <property type="match status" value="1"/>
</dbReference>
<dbReference type="GO" id="GO:1905839">
    <property type="term" value="P:negative regulation of telomeric D-loop disassembly"/>
    <property type="evidence" value="ECO:0007669"/>
    <property type="project" value="TreeGrafter"/>
</dbReference>
<name>A0A6P3VEW4_CLUHA</name>
<dbReference type="GO" id="GO:0098505">
    <property type="term" value="F:G-rich strand telomeric DNA binding"/>
    <property type="evidence" value="ECO:0007669"/>
    <property type="project" value="TreeGrafter"/>
</dbReference>
<dbReference type="InterPro" id="IPR036507">
    <property type="entry name" value="Telomere_rpt-bd_fac_dimer_sf"/>
</dbReference>
<proteinExistence type="predicted"/>
<dbReference type="GO" id="GO:0042803">
    <property type="term" value="F:protein homodimerization activity"/>
    <property type="evidence" value="ECO:0007669"/>
    <property type="project" value="InterPro"/>
</dbReference>
<feature type="compositionally biased region" description="Acidic residues" evidence="3">
    <location>
        <begin position="403"/>
        <end position="422"/>
    </location>
</feature>
<evidence type="ECO:0000313" key="6">
    <source>
        <dbReference type="RefSeq" id="XP_012669745.2"/>
    </source>
</evidence>
<evidence type="ECO:0000256" key="2">
    <source>
        <dbReference type="ARBA" id="ARBA00023242"/>
    </source>
</evidence>
<feature type="compositionally biased region" description="Polar residues" evidence="3">
    <location>
        <begin position="632"/>
        <end position="641"/>
    </location>
</feature>
<dbReference type="KEGG" id="char:105888553"/>
<accession>A0A6P3VEW4</accession>
<feature type="region of interest" description="Disordered" evidence="3">
    <location>
        <begin position="216"/>
        <end position="257"/>
    </location>
</feature>
<dbReference type="InterPro" id="IPR030657">
    <property type="entry name" value="TERF2"/>
</dbReference>
<feature type="compositionally biased region" description="Basic and acidic residues" evidence="3">
    <location>
        <begin position="423"/>
        <end position="432"/>
    </location>
</feature>
<keyword evidence="1" id="KW-0238">DNA-binding</keyword>
<dbReference type="GO" id="GO:0031848">
    <property type="term" value="P:protection from non-homologous end joining at telomere"/>
    <property type="evidence" value="ECO:0007669"/>
    <property type="project" value="InterPro"/>
</dbReference>
<dbReference type="SUPFAM" id="SSF63600">
    <property type="entry name" value="Telomeric repeat binding factor (TRF) dimerisation domain"/>
    <property type="match status" value="1"/>
</dbReference>
<dbReference type="AlphaFoldDB" id="A0A6P3VEW4"/>
<feature type="compositionally biased region" description="Basic and acidic residues" evidence="3">
    <location>
        <begin position="343"/>
        <end position="361"/>
    </location>
</feature>